<dbReference type="Proteomes" id="UP000235034">
    <property type="component" value="Unassembled WGS sequence"/>
</dbReference>
<dbReference type="OrthoDB" id="9786110at2"/>
<sequence>MRRITRNALIGVAAGAGMLGSGLLAAGELMFHLSLDTRYAHWMARLMAHDGATTAYLETPHADAGEEAEAAQWFDRARQPVRMRGEDGTDLRGWLFDPDCASPAPHLYAITLHGYSGGPRDMAKYAHRFARMGFTVLIPAQRAHEPSGGRYIGMGWLERGDLLGWISLIVASDPDARILLHGVSMGAATVMMTTGDPSLPRNVKAAIEDCGYTSVWDQFLFNAKGMYRLPYRWMGVPVVRCMSAVCRCAAGYGFKEASCLPSLRRTIIPMMFIHGGADTFVDPAFLDRNVAACASIDREVLVVPGAAHAMAASTDPDSYWRRVTAFVGRVFDL</sequence>
<dbReference type="EMBL" id="NMWT01000025">
    <property type="protein sequence ID" value="PLS27264.1"/>
    <property type="molecule type" value="Genomic_DNA"/>
</dbReference>
<dbReference type="SUPFAM" id="SSF53474">
    <property type="entry name" value="alpha/beta-Hydrolases"/>
    <property type="match status" value="1"/>
</dbReference>
<dbReference type="PANTHER" id="PTHR43358:SF4">
    <property type="entry name" value="ALPHA_BETA HYDROLASE FOLD-1 DOMAIN-CONTAINING PROTEIN"/>
    <property type="match status" value="1"/>
</dbReference>
<dbReference type="Gene3D" id="3.40.50.1820">
    <property type="entry name" value="alpha/beta hydrolase"/>
    <property type="match status" value="1"/>
</dbReference>
<gene>
    <name evidence="1" type="ORF">Uis4E_1660</name>
</gene>
<evidence type="ECO:0000313" key="1">
    <source>
        <dbReference type="EMBL" id="PLS27264.1"/>
    </source>
</evidence>
<evidence type="ECO:0000313" key="2">
    <source>
        <dbReference type="Proteomes" id="UP000235034"/>
    </source>
</evidence>
<name>A0A2N5IZ81_9BIFI</name>
<dbReference type="InterPro" id="IPR052920">
    <property type="entry name" value="DNA-binding_regulatory"/>
</dbReference>
<reference evidence="1 2" key="1">
    <citation type="submission" date="2017-07" db="EMBL/GenBank/DDBJ databases">
        <title>Bifidobacterium novel species.</title>
        <authorList>
            <person name="Lugli G.A."/>
            <person name="Milani C."/>
            <person name="Duranti S."/>
            <person name="Mangifesta M."/>
        </authorList>
    </citation>
    <scope>NUCLEOTIDE SEQUENCE [LARGE SCALE GENOMIC DNA]</scope>
    <source>
        <strain evidence="1 2">77</strain>
    </source>
</reference>
<dbReference type="InterPro" id="IPR029058">
    <property type="entry name" value="AB_hydrolase_fold"/>
</dbReference>
<dbReference type="GO" id="GO:0016787">
    <property type="term" value="F:hydrolase activity"/>
    <property type="evidence" value="ECO:0007669"/>
    <property type="project" value="UniProtKB-KW"/>
</dbReference>
<dbReference type="AlphaFoldDB" id="A0A2N5IZ81"/>
<keyword evidence="2" id="KW-1185">Reference proteome</keyword>
<keyword evidence="1" id="KW-0378">Hydrolase</keyword>
<comment type="caution">
    <text evidence="1">The sequence shown here is derived from an EMBL/GenBank/DDBJ whole genome shotgun (WGS) entry which is preliminary data.</text>
</comment>
<accession>A0A2N5IZ81</accession>
<proteinExistence type="predicted"/>
<dbReference type="PANTHER" id="PTHR43358">
    <property type="entry name" value="ALPHA/BETA-HYDROLASE"/>
    <property type="match status" value="1"/>
</dbReference>
<protein>
    <submittedName>
        <fullName evidence="1">Alpha/beta hydrolase</fullName>
    </submittedName>
</protein>
<organism evidence="1 2">
    <name type="scientific">Bifidobacterium parmae</name>
    <dbReference type="NCBI Taxonomy" id="361854"/>
    <lineage>
        <taxon>Bacteria</taxon>
        <taxon>Bacillati</taxon>
        <taxon>Actinomycetota</taxon>
        <taxon>Actinomycetes</taxon>
        <taxon>Bifidobacteriales</taxon>
        <taxon>Bifidobacteriaceae</taxon>
        <taxon>Bifidobacterium</taxon>
    </lineage>
</organism>
<dbReference type="RefSeq" id="WP_101622747.1">
    <property type="nucleotide sequence ID" value="NZ_NMWT01000025.1"/>
</dbReference>